<reference evidence="5" key="1">
    <citation type="submission" date="2021-06" db="EMBL/GenBank/DDBJ databases">
        <title>Novel Mycoplasma species detected in California sea lions (Zalophus californianus) from the USA.</title>
        <authorList>
            <person name="Volokhov D.V."/>
            <person name="Furtak V.A."/>
            <person name="Zagorodnyaya T.A."/>
        </authorList>
    </citation>
    <scope>NUCLEOTIDE SEQUENCE [LARGE SCALE GENOMIC DNA]</scope>
    <source>
        <strain evidence="5">CSL 5346</strain>
    </source>
</reference>
<name>A0ABS6DQA4_9MOLU</name>
<protein>
    <recommendedName>
        <fullName evidence="3">Ribosome biogenesis GTPase A</fullName>
    </recommendedName>
</protein>
<evidence type="ECO:0000256" key="2">
    <source>
        <dbReference type="ARBA" id="ARBA00023134"/>
    </source>
</evidence>
<dbReference type="PIRSF" id="PIRSF006230">
    <property type="entry name" value="MG442"/>
    <property type="match status" value="1"/>
</dbReference>
<dbReference type="EMBL" id="JAHMHH010000002">
    <property type="protein sequence ID" value="MBU4692463.1"/>
    <property type="molecule type" value="Genomic_DNA"/>
</dbReference>
<evidence type="ECO:0000256" key="3">
    <source>
        <dbReference type="PIRNR" id="PIRNR006230"/>
    </source>
</evidence>
<dbReference type="InterPro" id="IPR019991">
    <property type="entry name" value="GTP-bd_ribosome_bgen"/>
</dbReference>
<feature type="domain" description="G" evidence="4">
    <location>
        <begin position="122"/>
        <end position="208"/>
    </location>
</feature>
<organism evidence="5 6">
    <name type="scientific">Mycoplasma zalophi</name>
    <dbReference type="NCBI Taxonomy" id="191287"/>
    <lineage>
        <taxon>Bacteria</taxon>
        <taxon>Bacillati</taxon>
        <taxon>Mycoplasmatota</taxon>
        <taxon>Mollicutes</taxon>
        <taxon>Mycoplasmataceae</taxon>
        <taxon>Mycoplasma</taxon>
    </lineage>
</organism>
<evidence type="ECO:0000256" key="1">
    <source>
        <dbReference type="ARBA" id="ARBA00022741"/>
    </source>
</evidence>
<dbReference type="InterPro" id="IPR016478">
    <property type="entry name" value="GTPase_MTG1"/>
</dbReference>
<dbReference type="PANTHER" id="PTHR45782:SF4">
    <property type="entry name" value="MITOCHONDRIAL RIBOSOME-ASSOCIATED GTPASE 1"/>
    <property type="match status" value="1"/>
</dbReference>
<dbReference type="CDD" id="cd01856">
    <property type="entry name" value="YlqF"/>
    <property type="match status" value="1"/>
</dbReference>
<dbReference type="NCBIfam" id="TIGR03596">
    <property type="entry name" value="GTPase_YlqF"/>
    <property type="match status" value="1"/>
</dbReference>
<comment type="function">
    <text evidence="3">Required for a late step of 50S ribosomal subunit assembly. Has GTPase activity.</text>
</comment>
<gene>
    <name evidence="5" type="primary">ylqF</name>
    <name evidence="5" type="ORF">KQ875_02540</name>
</gene>
<dbReference type="RefSeq" id="WP_216489075.1">
    <property type="nucleotide sequence ID" value="NZ_JAHMHH010000002.1"/>
</dbReference>
<sequence length="277" mass="32072">MINWFPGHMKKAFDIIKQKQSLFDMFLIVLDSRIPISSYNHEFDKIAPQKPRIFVFTKTDLTNLNRFNELKKLYNNENDILVSVNLKNASKSYQLITKAIKKVTMNIAKKNLKKGYKTPPPKIGVLGVPNSGKSTLINILAQQKVAKVGNEAGITRSEQWVNCKDQFFVLDTPGLLWPKFENQDIAIKLAIIGSIKKDSIDLKEFVYEAYKLVSKYKPEALNFLNLEASEDEEKIYENIITLARMKKYINNDKQVQFNQVYVFLVNYFKNLNNVIYD</sequence>
<keyword evidence="6" id="KW-1185">Reference proteome</keyword>
<accession>A0ABS6DQA4</accession>
<proteinExistence type="inferred from homology"/>
<evidence type="ECO:0000313" key="5">
    <source>
        <dbReference type="EMBL" id="MBU4692463.1"/>
    </source>
</evidence>
<keyword evidence="1 3" id="KW-0547">Nucleotide-binding</keyword>
<comment type="subcellular location">
    <subcellularLocation>
        <location evidence="3">Cytoplasm</location>
    </subcellularLocation>
</comment>
<keyword evidence="3" id="KW-0963">Cytoplasm</keyword>
<comment type="caution">
    <text evidence="5">The sequence shown here is derived from an EMBL/GenBank/DDBJ whole genome shotgun (WGS) entry which is preliminary data.</text>
</comment>
<evidence type="ECO:0000259" key="4">
    <source>
        <dbReference type="Pfam" id="PF01926"/>
    </source>
</evidence>
<dbReference type="Proteomes" id="UP000718793">
    <property type="component" value="Unassembled WGS sequence"/>
</dbReference>
<dbReference type="PANTHER" id="PTHR45782">
    <property type="entry name" value="MITOCHONDRIAL RIBOSOME-ASSOCIATED GTPASE 1"/>
    <property type="match status" value="1"/>
</dbReference>
<dbReference type="Pfam" id="PF01926">
    <property type="entry name" value="MMR_HSR1"/>
    <property type="match status" value="1"/>
</dbReference>
<keyword evidence="2 3" id="KW-0342">GTP-binding</keyword>
<comment type="similarity">
    <text evidence="3">Belongs to the TRAFAC class YlqF/YawG GTPase family. MTG1 subfamily.</text>
</comment>
<evidence type="ECO:0000313" key="6">
    <source>
        <dbReference type="Proteomes" id="UP000718793"/>
    </source>
</evidence>
<dbReference type="InterPro" id="IPR006073">
    <property type="entry name" value="GTP-bd"/>
</dbReference>